<evidence type="ECO:0000313" key="6">
    <source>
        <dbReference type="Proteomes" id="UP001291912"/>
    </source>
</evidence>
<feature type="transmembrane region" description="Helical" evidence="2">
    <location>
        <begin position="2619"/>
        <end position="2638"/>
    </location>
</feature>
<feature type="domain" description="DUF5979" evidence="4">
    <location>
        <begin position="2242"/>
        <end position="2360"/>
    </location>
</feature>
<evidence type="ECO:0000256" key="3">
    <source>
        <dbReference type="SAM" id="SignalP"/>
    </source>
</evidence>
<feature type="domain" description="DUF5979" evidence="4">
    <location>
        <begin position="2370"/>
        <end position="2458"/>
    </location>
</feature>
<feature type="chain" id="PRO_5045137234" evidence="3">
    <location>
        <begin position="39"/>
        <end position="2648"/>
    </location>
</feature>
<feature type="signal peptide" evidence="3">
    <location>
        <begin position="1"/>
        <end position="38"/>
    </location>
</feature>
<feature type="domain" description="DUF5979" evidence="4">
    <location>
        <begin position="1870"/>
        <end position="2005"/>
    </location>
</feature>
<dbReference type="Pfam" id="PF19407">
    <property type="entry name" value="DUF5979"/>
    <property type="match status" value="6"/>
</dbReference>
<dbReference type="EMBL" id="JAWJYN010000001">
    <property type="protein sequence ID" value="MDZ8161350.1"/>
    <property type="molecule type" value="Genomic_DNA"/>
</dbReference>
<feature type="region of interest" description="Disordered" evidence="1">
    <location>
        <begin position="1950"/>
        <end position="1971"/>
    </location>
</feature>
<reference evidence="5 6" key="1">
    <citation type="submission" date="2023-10" db="EMBL/GenBank/DDBJ databases">
        <title>Microbacterium xanthum sp. nov., isolated from seaweed.</title>
        <authorList>
            <person name="Lee S.D."/>
        </authorList>
    </citation>
    <scope>NUCLEOTIDE SEQUENCE [LARGE SCALE GENOMIC DNA]</scope>
    <source>
        <strain evidence="5 6">KCTC 19124</strain>
    </source>
</reference>
<dbReference type="InterPro" id="IPR046022">
    <property type="entry name" value="DUF5979"/>
</dbReference>
<keyword evidence="2" id="KW-0812">Transmembrane</keyword>
<evidence type="ECO:0000256" key="1">
    <source>
        <dbReference type="SAM" id="MobiDB-lite"/>
    </source>
</evidence>
<dbReference type="Proteomes" id="UP001291912">
    <property type="component" value="Unassembled WGS sequence"/>
</dbReference>
<feature type="domain" description="DUF5979" evidence="4">
    <location>
        <begin position="2486"/>
        <end position="2607"/>
    </location>
</feature>
<feature type="domain" description="DUF5979" evidence="4">
    <location>
        <begin position="2133"/>
        <end position="2237"/>
    </location>
</feature>
<keyword evidence="3" id="KW-0732">Signal</keyword>
<name>A0ABU5N5I3_9MICO</name>
<keyword evidence="6" id="KW-1185">Reference proteome</keyword>
<feature type="domain" description="DUF5979" evidence="4">
    <location>
        <begin position="2010"/>
        <end position="2129"/>
    </location>
</feature>
<keyword evidence="2" id="KW-0472">Membrane</keyword>
<protein>
    <submittedName>
        <fullName evidence="5">DUF5979 domain-containing protein</fullName>
    </submittedName>
</protein>
<dbReference type="RefSeq" id="WP_194423975.1">
    <property type="nucleotide sequence ID" value="NZ_BAAAPT010000001.1"/>
</dbReference>
<evidence type="ECO:0000313" key="5">
    <source>
        <dbReference type="EMBL" id="MDZ8161350.1"/>
    </source>
</evidence>
<evidence type="ECO:0000256" key="2">
    <source>
        <dbReference type="SAM" id="Phobius"/>
    </source>
</evidence>
<accession>A0ABU5N5I3</accession>
<gene>
    <name evidence="5" type="ORF">R2Q92_05825</name>
</gene>
<organism evidence="5 6">
    <name type="scientific">Microbacterium aquimaris</name>
    <dbReference type="NCBI Taxonomy" id="459816"/>
    <lineage>
        <taxon>Bacteria</taxon>
        <taxon>Bacillati</taxon>
        <taxon>Actinomycetota</taxon>
        <taxon>Actinomycetes</taxon>
        <taxon>Micrococcales</taxon>
        <taxon>Microbacteriaceae</taxon>
        <taxon>Microbacterium</taxon>
    </lineage>
</organism>
<dbReference type="Gene3D" id="2.60.40.1140">
    <property type="entry name" value="Collagen-binding surface protein Cna, B-type domain"/>
    <property type="match status" value="3"/>
</dbReference>
<sequence length="2648" mass="276519">MSASTSHRPRWLGRRHGWLAAVLAFLLAVTIAPLPAHADTDTDGQNTIGVDKTVAGAAGTTPTLAPGDPVTYEIDLECSSLSLGICLGAQLTDPVPAPLELESVTVSPGGISRDHSDIAAGLVDIVFTQTQPGIAGEGLLPSTVTITVNARVPDDITWQQAQNLDEIVNTATLVSGDLEADGAAGIRVEVPEELAATATKSVDPTDTVPAVAGLPVEFAVGGGNTSNRPVDSITITEPGPGTSNMDYLDITGFGPIVQPAGADQFTVSWTDDTGAHTAGPYPAPTDEIPAAAGVDPDTVTAISFTFTDSGGDQLPPATEVSDHASIGVTTETNALVDDLEPDETVRITNVVEADVAVEDRSATDTADATATVTSTPPSVEVTKGYDKNVLIGGESTTATVRVDNTGPPVESMTITDPTAGQPDFAAQGIVFGGFTDDLEWPRDATSAEITYTYADGTTETLTGDQVDSLPAAADPSQVVGFEITYTGDIRSSAYATVPYAVTADPVTGDDDVITTNTVDTTVVDPNGEDAVADAEADLTRRPVRVWTEVDKEIVQDDVYSRPGASSTVQIEGSVRPDSSVGSEYLVIQDPVDPSGTPSAFWNRFDLIAVGPVDVPQNATMTVEYWDADAEEWVAFPGMSIPPGETWSYSVPADMRDDISGVRYTFEPSEPGAVLEPGFTVLTYMQVGLRDELRDGSGPASGNDVTGTLVNDAQSQVENPDTGQGVVTDDDLDDIELLPIDGDGPDLVDKNWSPDQVTALSGTSTDVTLSWGTRGIPMDTMTLTDPSGAQGLPIEDSVFDAFDLTGIAAITADTDPGIPFDQVYFERLTAAGDWVTLGDGFTAANPSIGGYPGYSLTEAERADTVGLRAVYAESPDRASAITNPSTDPAVGSGVAATAGQDRDLTLRFGLRDYLRSTPTQPVLGTNHDYSYNTGTPGLVVNTVEAVGVEGDETYRSTDSDDITIVDQVMDVRLTKRFVDWDPNLDNPWRDSPDVTTVGLPQAGTPDGEYPGVTALIQGNNDSVTKVATMTITDPDPDIAETITDEFDLYRIADLTFPVGSDHSASVVTVFFDGGGSAEYTIAEAEALAPEDLRDVVGISVFHTGEVAADGTYTSMIEPGAHARMRLEYQLRATNRTTGQPLATTGGTPVVNHAVVDQTRPGADASGPVTEEATAAAQDDLTISEPTYGVESAKNITPASRTELESREGYTVRLTGQPTGTVRTTELTLTDDTPTFWNAFAFAGFDSLTLPQPVEQVRVDLLTGVAYAVDGADDLVQTCGGSADLDACWTEGVWLTAADGGVVTAAQLEDSVTGVDLTEVQGIRYTVRRLDGINWERPSNPLVDVEFSVDRREVLVYGIAGADDTTVPSTRPGLDPAPGEAVAGVFTDTVVVDATGSWQQGPSGGLWTATDSAEDTTTLTHVENGVSVTKVHGRENATTNQDTFYPGEQIPYAITVVNTGDWPIEGFTLVDQVQTDNAGAMLVEMPREYDDDTPIYTGTVDGDPIDPFSGALDTRTGVITFTFPDDFVLEPGAELVVTAALMFRQEPVTIDPGTDVDNIASVSSDRWFDTCEYTVQAAWQDATEGVETCSSNTIAEPQAVGPIATSKAVRGVGAGVEGASPGEANVDDLGVIAVGVADPDAFCAGPNAGADFYATPCVPITRPGGIEEWRLDFTNAGNVPVTTIASIDVLPHVGDTGVILSGERDSRWSPVYLGNLTSNFAERNATRQMWFATEIPNEACNAAEIESLTGVIAPENADCAAEVAARDSDLWQPYTDDLTPDELSEVVALKIVGTFGEGDALLPNETVNLTFQTQTPWYSEATANPATGEDPIAWNSLAAGSAGVYDGGTVQSRVVEPRKVGVALASGQLAFVKTVEDADPDWGVTFPDGYVFTLACTSGGEDVPLVGPDGADMSQVRIAADGTPSSYNDGTGQWGVVTLPLYAECTLTENAGDPSSQGAAVTYDPAGSDPQTSGEVEALRFSFGDGVVNPAETSDPAQATISAVNTYLEGGFAVRKDVVIGDDPAPGDPYAYDEVEYSFDAECTFLGSTVLDATFSLASGEAEEFTGLPVGAACTVTETDDRGADATWSRVIVDGDTGDQVDGAEAELTVEPYAAGTTDTVVMVSFTNSYEPGALEITKELAGAGAEQYGTGQRFTVDVVCAYDGYSVLDTQAELSAADDWTVRYAPLVAGSECTVSEQALEGADAVVVTPNAGDDRVGVVTVPAADDAAAEITVTNWYLTGSLEVTKTFEGDGVPVYGTGQFALTLSCVRDGERVDIPGAGIRIVDQGSPSAVWENLPTGSECTLAERGDGGATETGIYDADGVLLVSDAEDGYTFTVRTDPTILSVDDQPQPGLEVRNTFRLGQVSVRKFVVSFAVDGAGNPVDRGPFEVELSCTYDGGPVSAAEDMTQTIVDGQTVTWTGLPEGADCTVTETETGSAPLTVAVVVEDGEVAGATADTSVVLDPLADAADSEALIVMVNAFATSDLTIRKVVDGTDADGADGAFPVDVVCVLVDDSHPDPGLVVFDDSHPDPGLVVFDDSFPIGGPDELTAVVEDLPTGAECTVTETDTGGADATTMTVDGIEQPGTSTTVTLPRGDVEIVVTNTFDEVPPLPTTGGTVAWWVAWPALLLLGTGVLFVTRSRRRPTAG</sequence>
<keyword evidence="2" id="KW-1133">Transmembrane helix</keyword>
<comment type="caution">
    <text evidence="5">The sequence shown here is derived from an EMBL/GenBank/DDBJ whole genome shotgun (WGS) entry which is preliminary data.</text>
</comment>
<proteinExistence type="predicted"/>
<evidence type="ECO:0000259" key="4">
    <source>
        <dbReference type="Pfam" id="PF19407"/>
    </source>
</evidence>